<organism evidence="2 3">
    <name type="scientific">Planococcus versutus</name>
    <dbReference type="NCBI Taxonomy" id="1302659"/>
    <lineage>
        <taxon>Bacteria</taxon>
        <taxon>Bacillati</taxon>
        <taxon>Bacillota</taxon>
        <taxon>Bacilli</taxon>
        <taxon>Bacillales</taxon>
        <taxon>Caryophanaceae</taxon>
        <taxon>Planococcus</taxon>
    </lineage>
</organism>
<feature type="domain" description="DinB-like" evidence="1">
    <location>
        <begin position="10"/>
        <end position="155"/>
    </location>
</feature>
<reference evidence="2" key="1">
    <citation type="submission" date="2016-10" db="EMBL/GenBank/DDBJ databases">
        <authorList>
            <person name="See-Too W.S."/>
        </authorList>
    </citation>
    <scope>NUCLEOTIDE SEQUENCE</scope>
    <source>
        <strain evidence="2">L10.15</strain>
    </source>
</reference>
<dbReference type="InterPro" id="IPR024775">
    <property type="entry name" value="DinB-like"/>
</dbReference>
<accession>A0A1B1S5K5</accession>
<dbReference type="SUPFAM" id="SSF109854">
    <property type="entry name" value="DinB/YfiT-like putative metalloenzymes"/>
    <property type="match status" value="1"/>
</dbReference>
<name>A0A1B1S5K5_9BACL</name>
<dbReference type="AlphaFoldDB" id="A0A1B1S5K5"/>
<dbReference type="KEGG" id="pll:I858_015920"/>
<dbReference type="Pfam" id="PF12867">
    <property type="entry name" value="DinB_2"/>
    <property type="match status" value="1"/>
</dbReference>
<evidence type="ECO:0000313" key="2">
    <source>
        <dbReference type="EMBL" id="ANU28476.1"/>
    </source>
</evidence>
<dbReference type="OrthoDB" id="5464839at2"/>
<dbReference type="RefSeq" id="WP_065524822.1">
    <property type="nucleotide sequence ID" value="NZ_CP016540.2"/>
</dbReference>
<proteinExistence type="predicted"/>
<dbReference type="EMBL" id="CP016540">
    <property type="protein sequence ID" value="ANU28476.1"/>
    <property type="molecule type" value="Genomic_DNA"/>
</dbReference>
<dbReference type="STRING" id="1302659.I858_015920"/>
<evidence type="ECO:0000313" key="3">
    <source>
        <dbReference type="Proteomes" id="UP000053354"/>
    </source>
</evidence>
<protein>
    <recommendedName>
        <fullName evidence="1">DinB-like domain-containing protein</fullName>
    </recommendedName>
</protein>
<dbReference type="Gene3D" id="1.20.120.450">
    <property type="entry name" value="dinb family like domain"/>
    <property type="match status" value="1"/>
</dbReference>
<keyword evidence="3" id="KW-1185">Reference proteome</keyword>
<gene>
    <name evidence="2" type="ORF">I858_015920</name>
</gene>
<evidence type="ECO:0000259" key="1">
    <source>
        <dbReference type="Pfam" id="PF12867"/>
    </source>
</evidence>
<dbReference type="Proteomes" id="UP000053354">
    <property type="component" value="Chromosome"/>
</dbReference>
<dbReference type="InterPro" id="IPR034660">
    <property type="entry name" value="DinB/YfiT-like"/>
</dbReference>
<sequence>MFKEDNAKIRNQVLQAVKGMTDDELNRKPSEAEWSPIQILDHLQLMEKVVAKNISEELTKEKSEQVIKKPISLTVSRSFKVEAPTYVVPTDEFTTLEEVKERLNSSHNLLYEVYDSASKAQLKEKSMDHPVFGKVPLSQWFPFVGLHEKRHFKQLEETLRKLNDLKK</sequence>